<reference evidence="3 4" key="1">
    <citation type="journal article" date="2019" name="Syst. Appl. Microbiol.">
        <title>Characterization of Bifidobacterium species in feaces of the Egyptian fruit bat: Description of B. vespertilionis sp. nov. and B. rousetti sp. nov.</title>
        <authorList>
            <person name="Modesto M."/>
            <person name="Satti M."/>
            <person name="Watanabe K."/>
            <person name="Puglisi E."/>
            <person name="Morelli L."/>
            <person name="Huang C.-H."/>
            <person name="Liou J.-S."/>
            <person name="Miyashita M."/>
            <person name="Tamura T."/>
            <person name="Saito S."/>
            <person name="Mori K."/>
            <person name="Huang L."/>
            <person name="Sciavilla P."/>
            <person name="Sandri C."/>
            <person name="Spiezio C."/>
            <person name="Vitali F."/>
            <person name="Cavalieri D."/>
            <person name="Perpetuini G."/>
            <person name="Tofalo R."/>
            <person name="Bonetti A."/>
            <person name="Arita M."/>
            <person name="Mattarelli P."/>
        </authorList>
    </citation>
    <scope>NUCLEOTIDE SEQUENCE [LARGE SCALE GENOMIC DNA]</scope>
    <source>
        <strain evidence="3 4">RST7</strain>
    </source>
</reference>
<dbReference type="RefSeq" id="WP_150381553.1">
    <property type="nucleotide sequence ID" value="NZ_RZUI01000008.1"/>
</dbReference>
<proteinExistence type="predicted"/>
<sequence>MAGKKDRSFNYWSMNYKGKLRRTWVMLPICIIVGIIAPFWTASEYGSMMVGIVIDIVMAVVWVLQLLYNMRKAREEEQQELGQQSGSGQASPMSNAQYGGAAAAPAQNAQSSQSAQSYVQPIPLADQTSPSGTSAAAQTSSVPNSAQPYTVQTTATPDSKGFEQETGRLQMQMAYLAVSLLDGAAVADGRVRAVYVHAMVNKGQSAWDCFFRVGDSLVASGDLMKSMPQESRSRFFASGRSLMDDYRNVCARYGIDAPTELRITYDPKNHGLHTDVSYDPIGDNDPFMAWASQVYQSFHA</sequence>
<keyword evidence="2" id="KW-0812">Transmembrane</keyword>
<gene>
    <name evidence="3" type="ORF">EMO89_07570</name>
</gene>
<evidence type="ECO:0000313" key="3">
    <source>
        <dbReference type="EMBL" id="KAA8829968.1"/>
    </source>
</evidence>
<keyword evidence="2" id="KW-1133">Transmembrane helix</keyword>
<evidence type="ECO:0000313" key="4">
    <source>
        <dbReference type="Proteomes" id="UP000412028"/>
    </source>
</evidence>
<dbReference type="Proteomes" id="UP000412028">
    <property type="component" value="Unassembled WGS sequence"/>
</dbReference>
<name>A0A5M9ZSX1_9BIFI</name>
<comment type="caution">
    <text evidence="3">The sequence shown here is derived from an EMBL/GenBank/DDBJ whole genome shotgun (WGS) entry which is preliminary data.</text>
</comment>
<evidence type="ECO:0000256" key="2">
    <source>
        <dbReference type="SAM" id="Phobius"/>
    </source>
</evidence>
<feature type="transmembrane region" description="Helical" evidence="2">
    <location>
        <begin position="48"/>
        <end position="68"/>
    </location>
</feature>
<feature type="region of interest" description="Disordered" evidence="1">
    <location>
        <begin position="123"/>
        <end position="163"/>
    </location>
</feature>
<feature type="compositionally biased region" description="Low complexity" evidence="1">
    <location>
        <begin position="80"/>
        <end position="106"/>
    </location>
</feature>
<feature type="region of interest" description="Disordered" evidence="1">
    <location>
        <begin position="78"/>
        <end position="106"/>
    </location>
</feature>
<keyword evidence="2" id="KW-0472">Membrane</keyword>
<dbReference type="OrthoDB" id="3237523at2"/>
<evidence type="ECO:0000256" key="1">
    <source>
        <dbReference type="SAM" id="MobiDB-lite"/>
    </source>
</evidence>
<feature type="transmembrane region" description="Helical" evidence="2">
    <location>
        <begin position="24"/>
        <end position="42"/>
    </location>
</feature>
<dbReference type="EMBL" id="RZUI01000008">
    <property type="protein sequence ID" value="KAA8829968.1"/>
    <property type="molecule type" value="Genomic_DNA"/>
</dbReference>
<dbReference type="AlphaFoldDB" id="A0A5M9ZSX1"/>
<feature type="compositionally biased region" description="Polar residues" evidence="1">
    <location>
        <begin position="126"/>
        <end position="157"/>
    </location>
</feature>
<protein>
    <submittedName>
        <fullName evidence="3">Uncharacterized protein</fullName>
    </submittedName>
</protein>
<accession>A0A5M9ZSX1</accession>
<organism evidence="3 4">
    <name type="scientific">Bifidobacterium tissieri</name>
    <dbReference type="NCBI Taxonomy" id="1630162"/>
    <lineage>
        <taxon>Bacteria</taxon>
        <taxon>Bacillati</taxon>
        <taxon>Actinomycetota</taxon>
        <taxon>Actinomycetes</taxon>
        <taxon>Bifidobacteriales</taxon>
        <taxon>Bifidobacteriaceae</taxon>
        <taxon>Bifidobacterium</taxon>
    </lineage>
</organism>